<accession>A0A6J7E3X0</accession>
<dbReference type="GO" id="GO:0046872">
    <property type="term" value="F:metal ion binding"/>
    <property type="evidence" value="ECO:0007669"/>
    <property type="project" value="UniProtKB-KW"/>
</dbReference>
<reference evidence="6" key="1">
    <citation type="submission" date="2020-05" db="EMBL/GenBank/DDBJ databases">
        <authorList>
            <person name="Chiriac C."/>
            <person name="Salcher M."/>
            <person name="Ghai R."/>
            <person name="Kavagutti S V."/>
        </authorList>
    </citation>
    <scope>NUCLEOTIDE SEQUENCE</scope>
</reference>
<feature type="domain" description="Rieske" evidence="5">
    <location>
        <begin position="4"/>
        <end position="99"/>
    </location>
</feature>
<dbReference type="InterPro" id="IPR017941">
    <property type="entry name" value="Rieske_2Fe-2S"/>
</dbReference>
<keyword evidence="3" id="KW-0408">Iron</keyword>
<proteinExistence type="predicted"/>
<dbReference type="PANTHER" id="PTHR21496:SF23">
    <property type="entry name" value="3-PHENYLPROPIONATE_CINNAMIC ACID DIOXYGENASE FERREDOXIN SUBUNIT"/>
    <property type="match status" value="1"/>
</dbReference>
<dbReference type="Pfam" id="PF00355">
    <property type="entry name" value="Rieske"/>
    <property type="match status" value="1"/>
</dbReference>
<gene>
    <name evidence="6" type="ORF">UFOPK3401_01055</name>
</gene>
<evidence type="ECO:0000256" key="1">
    <source>
        <dbReference type="ARBA" id="ARBA00022714"/>
    </source>
</evidence>
<keyword evidence="2" id="KW-0479">Metal-binding</keyword>
<dbReference type="AlphaFoldDB" id="A0A6J7E3X0"/>
<sequence length="117" mass="12465">MSSVRVCALSDLDEDIPFVAQVDGVDIAVVLTQGSVYAIRNECSHADVALSDGEVDDCHLECWMHGSRFNLKTGEPDSLPATQAVDVYAVEIQADDVLVDVASRPSIFPTIPTGSEG</sequence>
<dbReference type="PROSITE" id="PS51296">
    <property type="entry name" value="RIESKE"/>
    <property type="match status" value="1"/>
</dbReference>
<dbReference type="EMBL" id="CAFBLM010000048">
    <property type="protein sequence ID" value="CAB4875524.1"/>
    <property type="molecule type" value="Genomic_DNA"/>
</dbReference>
<protein>
    <submittedName>
        <fullName evidence="6">Unannotated protein</fullName>
    </submittedName>
</protein>
<dbReference type="Gene3D" id="2.102.10.10">
    <property type="entry name" value="Rieske [2Fe-2S] iron-sulphur domain"/>
    <property type="match status" value="1"/>
</dbReference>
<dbReference type="GO" id="GO:0051537">
    <property type="term" value="F:2 iron, 2 sulfur cluster binding"/>
    <property type="evidence" value="ECO:0007669"/>
    <property type="project" value="UniProtKB-KW"/>
</dbReference>
<dbReference type="PANTHER" id="PTHR21496">
    <property type="entry name" value="FERREDOXIN-RELATED"/>
    <property type="match status" value="1"/>
</dbReference>
<evidence type="ECO:0000256" key="4">
    <source>
        <dbReference type="ARBA" id="ARBA00023014"/>
    </source>
</evidence>
<evidence type="ECO:0000259" key="5">
    <source>
        <dbReference type="PROSITE" id="PS51296"/>
    </source>
</evidence>
<evidence type="ECO:0000256" key="3">
    <source>
        <dbReference type="ARBA" id="ARBA00023004"/>
    </source>
</evidence>
<dbReference type="SUPFAM" id="SSF50022">
    <property type="entry name" value="ISP domain"/>
    <property type="match status" value="1"/>
</dbReference>
<evidence type="ECO:0000313" key="6">
    <source>
        <dbReference type="EMBL" id="CAB4875524.1"/>
    </source>
</evidence>
<organism evidence="6">
    <name type="scientific">freshwater metagenome</name>
    <dbReference type="NCBI Taxonomy" id="449393"/>
    <lineage>
        <taxon>unclassified sequences</taxon>
        <taxon>metagenomes</taxon>
        <taxon>ecological metagenomes</taxon>
    </lineage>
</organism>
<evidence type="ECO:0000256" key="2">
    <source>
        <dbReference type="ARBA" id="ARBA00022723"/>
    </source>
</evidence>
<name>A0A6J7E3X0_9ZZZZ</name>
<keyword evidence="1" id="KW-0001">2Fe-2S</keyword>
<keyword evidence="4" id="KW-0411">Iron-sulfur</keyword>
<dbReference type="CDD" id="cd03528">
    <property type="entry name" value="Rieske_RO_ferredoxin"/>
    <property type="match status" value="1"/>
</dbReference>
<dbReference type="InterPro" id="IPR036922">
    <property type="entry name" value="Rieske_2Fe-2S_sf"/>
</dbReference>